<evidence type="ECO:0000313" key="1">
    <source>
        <dbReference type="EMBL" id="OJZ80926.1"/>
    </source>
</evidence>
<dbReference type="OrthoDB" id="10567510at2759"/>
<protein>
    <submittedName>
        <fullName evidence="1">Uncharacterized protein</fullName>
    </submittedName>
</protein>
<dbReference type="Proteomes" id="UP000184063">
    <property type="component" value="Unassembled WGS sequence"/>
</dbReference>
<proteinExistence type="predicted"/>
<gene>
    <name evidence="1" type="ORF">ASPFODRAFT_704161</name>
</gene>
<reference evidence="2" key="1">
    <citation type="journal article" date="2017" name="Genome Biol.">
        <title>Comparative genomics reveals high biological diversity and specific adaptations in the industrially and medically important fungal genus Aspergillus.</title>
        <authorList>
            <person name="de Vries R.P."/>
            <person name="Riley R."/>
            <person name="Wiebenga A."/>
            <person name="Aguilar-Osorio G."/>
            <person name="Amillis S."/>
            <person name="Uchima C.A."/>
            <person name="Anderluh G."/>
            <person name="Asadollahi M."/>
            <person name="Askin M."/>
            <person name="Barry K."/>
            <person name="Battaglia E."/>
            <person name="Bayram O."/>
            <person name="Benocci T."/>
            <person name="Braus-Stromeyer S.A."/>
            <person name="Caldana C."/>
            <person name="Canovas D."/>
            <person name="Cerqueira G.C."/>
            <person name="Chen F."/>
            <person name="Chen W."/>
            <person name="Choi C."/>
            <person name="Clum A."/>
            <person name="Dos Santos R.A."/>
            <person name="Damasio A.R."/>
            <person name="Diallinas G."/>
            <person name="Emri T."/>
            <person name="Fekete E."/>
            <person name="Flipphi M."/>
            <person name="Freyberg S."/>
            <person name="Gallo A."/>
            <person name="Gournas C."/>
            <person name="Habgood R."/>
            <person name="Hainaut M."/>
            <person name="Harispe M.L."/>
            <person name="Henrissat B."/>
            <person name="Hilden K.S."/>
            <person name="Hope R."/>
            <person name="Hossain A."/>
            <person name="Karabika E."/>
            <person name="Karaffa L."/>
            <person name="Karanyi Z."/>
            <person name="Krasevec N."/>
            <person name="Kuo A."/>
            <person name="Kusch H."/>
            <person name="LaButti K."/>
            <person name="Lagendijk E.L."/>
            <person name="Lapidus A."/>
            <person name="Levasseur A."/>
            <person name="Lindquist E."/>
            <person name="Lipzen A."/>
            <person name="Logrieco A.F."/>
            <person name="MacCabe A."/>
            <person name="Maekelae M.R."/>
            <person name="Malavazi I."/>
            <person name="Melin P."/>
            <person name="Meyer V."/>
            <person name="Mielnichuk N."/>
            <person name="Miskei M."/>
            <person name="Molnar A.P."/>
            <person name="Mule G."/>
            <person name="Ngan C.Y."/>
            <person name="Orejas M."/>
            <person name="Orosz E."/>
            <person name="Ouedraogo J.P."/>
            <person name="Overkamp K.M."/>
            <person name="Park H.-S."/>
            <person name="Perrone G."/>
            <person name="Piumi F."/>
            <person name="Punt P.J."/>
            <person name="Ram A.F."/>
            <person name="Ramon A."/>
            <person name="Rauscher S."/>
            <person name="Record E."/>
            <person name="Riano-Pachon D.M."/>
            <person name="Robert V."/>
            <person name="Roehrig J."/>
            <person name="Ruller R."/>
            <person name="Salamov A."/>
            <person name="Salih N.S."/>
            <person name="Samson R.A."/>
            <person name="Sandor E."/>
            <person name="Sanguinetti M."/>
            <person name="Schuetze T."/>
            <person name="Sepcic K."/>
            <person name="Shelest E."/>
            <person name="Sherlock G."/>
            <person name="Sophianopoulou V."/>
            <person name="Squina F.M."/>
            <person name="Sun H."/>
            <person name="Susca A."/>
            <person name="Todd R.B."/>
            <person name="Tsang A."/>
            <person name="Unkles S.E."/>
            <person name="van de Wiele N."/>
            <person name="van Rossen-Uffink D."/>
            <person name="Oliveira J.V."/>
            <person name="Vesth T.C."/>
            <person name="Visser J."/>
            <person name="Yu J.-H."/>
            <person name="Zhou M."/>
            <person name="Andersen M.R."/>
            <person name="Archer D.B."/>
            <person name="Baker S.E."/>
            <person name="Benoit I."/>
            <person name="Brakhage A.A."/>
            <person name="Braus G.H."/>
            <person name="Fischer R."/>
            <person name="Frisvad J.C."/>
            <person name="Goldman G.H."/>
            <person name="Houbraken J."/>
            <person name="Oakley B."/>
            <person name="Pocsi I."/>
            <person name="Scazzocchio C."/>
            <person name="Seiboth B."/>
            <person name="vanKuyk P.A."/>
            <person name="Wortman J."/>
            <person name="Dyer P.S."/>
            <person name="Grigoriev I.V."/>
        </authorList>
    </citation>
    <scope>NUCLEOTIDE SEQUENCE [LARGE SCALE GENOMIC DNA]</scope>
    <source>
        <strain evidence="2">CBS 106.47</strain>
    </source>
</reference>
<evidence type="ECO:0000313" key="2">
    <source>
        <dbReference type="Proteomes" id="UP000184063"/>
    </source>
</evidence>
<sequence>MGTSIASLSDDRLLSISRTEPSSTTLSENEQQAIWKTCSVSQRKMFLGAIYFSEIDMTFKRFTGNVIADAAEKDIHGIATMAAHADTHAALSEREVPSIQNPTFSRFCHARRYSSYSAYRLGKMQQQVPSIPIPGLLSPLSSLTDCVGRTGRLTQPQSGREEAATGFIYSDVKPTVLPLETSTDDVPVNTDNLRPSMPRREFGLSRSLPFLTPLADYQTYISSWSGIDSIWGGLLAMTMAWGRV</sequence>
<organism evidence="1 2">
    <name type="scientific">Aspergillus luchuensis (strain CBS 106.47)</name>
    <dbReference type="NCBI Taxonomy" id="1137211"/>
    <lineage>
        <taxon>Eukaryota</taxon>
        <taxon>Fungi</taxon>
        <taxon>Dikarya</taxon>
        <taxon>Ascomycota</taxon>
        <taxon>Pezizomycotina</taxon>
        <taxon>Eurotiomycetes</taxon>
        <taxon>Eurotiomycetidae</taxon>
        <taxon>Eurotiales</taxon>
        <taxon>Aspergillaceae</taxon>
        <taxon>Aspergillus</taxon>
        <taxon>Aspergillus subgen. Circumdati</taxon>
    </lineage>
</organism>
<accession>A0A1M3T2H5</accession>
<dbReference type="EMBL" id="KV878252">
    <property type="protein sequence ID" value="OJZ80926.1"/>
    <property type="molecule type" value="Genomic_DNA"/>
</dbReference>
<dbReference type="VEuPathDB" id="FungiDB:ASPFODRAFT_704161"/>
<name>A0A1M3T2H5_ASPLC</name>
<dbReference type="AlphaFoldDB" id="A0A1M3T2H5"/>